<keyword evidence="3" id="KW-1185">Reference proteome</keyword>
<accession>A0ABP9VZ83</accession>
<reference evidence="2 3" key="1">
    <citation type="submission" date="2024-02" db="EMBL/GenBank/DDBJ databases">
        <title>Rhodopirellula caenicola NBRC 110016.</title>
        <authorList>
            <person name="Ichikawa N."/>
            <person name="Katano-Makiyama Y."/>
            <person name="Hidaka K."/>
        </authorList>
    </citation>
    <scope>NUCLEOTIDE SEQUENCE [LARGE SCALE GENOMIC DNA]</scope>
    <source>
        <strain evidence="2 3">NBRC 110016</strain>
    </source>
</reference>
<sequence length="121" mass="13618">MLELNCYQDAMHAIGDVARWASFGRLHAWRLENIGTTLVESMLHHSINESNLELASIKRVILLTQPLTTSKEWQGQLESPSDGWTDLLLYDPAADEYRLGVQPAPHEHQGRDPSAPTTFPI</sequence>
<proteinExistence type="predicted"/>
<evidence type="ECO:0000313" key="2">
    <source>
        <dbReference type="EMBL" id="GAA5510444.1"/>
    </source>
</evidence>
<organism evidence="2 3">
    <name type="scientific">Novipirellula caenicola</name>
    <dbReference type="NCBI Taxonomy" id="1536901"/>
    <lineage>
        <taxon>Bacteria</taxon>
        <taxon>Pseudomonadati</taxon>
        <taxon>Planctomycetota</taxon>
        <taxon>Planctomycetia</taxon>
        <taxon>Pirellulales</taxon>
        <taxon>Pirellulaceae</taxon>
        <taxon>Novipirellula</taxon>
    </lineage>
</organism>
<evidence type="ECO:0000256" key="1">
    <source>
        <dbReference type="SAM" id="MobiDB-lite"/>
    </source>
</evidence>
<feature type="region of interest" description="Disordered" evidence="1">
    <location>
        <begin position="101"/>
        <end position="121"/>
    </location>
</feature>
<protein>
    <submittedName>
        <fullName evidence="2">Uncharacterized protein</fullName>
    </submittedName>
</protein>
<dbReference type="EMBL" id="BAABRO010000023">
    <property type="protein sequence ID" value="GAA5510444.1"/>
    <property type="molecule type" value="Genomic_DNA"/>
</dbReference>
<name>A0ABP9VZ83_9BACT</name>
<dbReference type="Proteomes" id="UP001416858">
    <property type="component" value="Unassembled WGS sequence"/>
</dbReference>
<gene>
    <name evidence="2" type="ORF">Rcae01_05952</name>
</gene>
<evidence type="ECO:0000313" key="3">
    <source>
        <dbReference type="Proteomes" id="UP001416858"/>
    </source>
</evidence>
<comment type="caution">
    <text evidence="2">The sequence shown here is derived from an EMBL/GenBank/DDBJ whole genome shotgun (WGS) entry which is preliminary data.</text>
</comment>
<dbReference type="RefSeq" id="WP_345688362.1">
    <property type="nucleotide sequence ID" value="NZ_BAABRO010000023.1"/>
</dbReference>